<dbReference type="Proteomes" id="UP001364224">
    <property type="component" value="Unassembled WGS sequence"/>
</dbReference>
<keyword evidence="1 2" id="KW-0238">DNA-binding</keyword>
<dbReference type="InterPro" id="IPR001867">
    <property type="entry name" value="OmpR/PhoB-type_DNA-bd"/>
</dbReference>
<dbReference type="InterPro" id="IPR016032">
    <property type="entry name" value="Sig_transdc_resp-reg_C-effctor"/>
</dbReference>
<dbReference type="PROSITE" id="PS51755">
    <property type="entry name" value="OMPR_PHOB"/>
    <property type="match status" value="1"/>
</dbReference>
<accession>A0ABU8BKH2</accession>
<name>A0ABU8BKH2_9BRAD</name>
<evidence type="ECO:0000256" key="1">
    <source>
        <dbReference type="ARBA" id="ARBA00023125"/>
    </source>
</evidence>
<comment type="caution">
    <text evidence="5">The sequence shown here is derived from an EMBL/GenBank/DDBJ whole genome shotgun (WGS) entry which is preliminary data.</text>
</comment>
<dbReference type="Gene3D" id="1.10.10.10">
    <property type="entry name" value="Winged helix-like DNA-binding domain superfamily/Winged helix DNA-binding domain"/>
    <property type="match status" value="1"/>
</dbReference>
<dbReference type="InterPro" id="IPR036388">
    <property type="entry name" value="WH-like_DNA-bd_sf"/>
</dbReference>
<proteinExistence type="predicted"/>
<keyword evidence="6" id="KW-1185">Reference proteome</keyword>
<dbReference type="CDD" id="cd00383">
    <property type="entry name" value="trans_reg_C"/>
    <property type="match status" value="1"/>
</dbReference>
<evidence type="ECO:0000256" key="2">
    <source>
        <dbReference type="PROSITE-ProRule" id="PRU01091"/>
    </source>
</evidence>
<evidence type="ECO:0000256" key="3">
    <source>
        <dbReference type="SAM" id="MobiDB-lite"/>
    </source>
</evidence>
<dbReference type="Gene3D" id="3.40.50.10610">
    <property type="entry name" value="ABC-type transport auxiliary lipoprotein component"/>
    <property type="match status" value="1"/>
</dbReference>
<evidence type="ECO:0000313" key="6">
    <source>
        <dbReference type="Proteomes" id="UP001364224"/>
    </source>
</evidence>
<feature type="compositionally biased region" description="Polar residues" evidence="3">
    <location>
        <begin position="721"/>
        <end position="757"/>
    </location>
</feature>
<dbReference type="EMBL" id="JAZHRV010000001">
    <property type="protein sequence ID" value="MEH2559032.1"/>
    <property type="molecule type" value="Genomic_DNA"/>
</dbReference>
<dbReference type="Pfam" id="PF00486">
    <property type="entry name" value="Trans_reg_C"/>
    <property type="match status" value="1"/>
</dbReference>
<feature type="domain" description="OmpR/PhoB-type" evidence="4">
    <location>
        <begin position="1"/>
        <end position="98"/>
    </location>
</feature>
<evidence type="ECO:0000313" key="5">
    <source>
        <dbReference type="EMBL" id="MEH2559032.1"/>
    </source>
</evidence>
<reference evidence="5 6" key="1">
    <citation type="submission" date="2024-02" db="EMBL/GenBank/DDBJ databases">
        <title>Adaptive strategies in a cosmopolitan and abundant soil bacterium.</title>
        <authorList>
            <person name="Carini P."/>
        </authorList>
    </citation>
    <scope>NUCLEOTIDE SEQUENCE [LARGE SCALE GENOMIC DNA]</scope>
    <source>
        <strain evidence="5 6">AZCC 1608</strain>
    </source>
</reference>
<dbReference type="SMART" id="SM00862">
    <property type="entry name" value="Trans_reg_C"/>
    <property type="match status" value="1"/>
</dbReference>
<organism evidence="5 6">
    <name type="scientific">Bradyrhizobium algeriense</name>
    <dbReference type="NCBI Taxonomy" id="634784"/>
    <lineage>
        <taxon>Bacteria</taxon>
        <taxon>Pseudomonadati</taxon>
        <taxon>Pseudomonadota</taxon>
        <taxon>Alphaproteobacteria</taxon>
        <taxon>Hyphomicrobiales</taxon>
        <taxon>Nitrobacteraceae</taxon>
        <taxon>Bradyrhizobium</taxon>
    </lineage>
</organism>
<feature type="region of interest" description="Disordered" evidence="3">
    <location>
        <begin position="691"/>
        <end position="757"/>
    </location>
</feature>
<dbReference type="SUPFAM" id="SSF46894">
    <property type="entry name" value="C-terminal effector domain of the bipartite response regulators"/>
    <property type="match status" value="1"/>
</dbReference>
<feature type="compositionally biased region" description="Basic residues" evidence="3">
    <location>
        <begin position="708"/>
        <end position="719"/>
    </location>
</feature>
<feature type="DNA-binding region" description="OmpR/PhoB-type" evidence="2">
    <location>
        <begin position="1"/>
        <end position="98"/>
    </location>
</feature>
<protein>
    <submittedName>
        <fullName evidence="5">TolB-like protein</fullName>
    </submittedName>
</protein>
<evidence type="ECO:0000259" key="4">
    <source>
        <dbReference type="PROSITE" id="PS51755"/>
    </source>
</evidence>
<sequence length="757" mass="83523">MRYFFEDYSFDTERRELQRGTEIVPITRQVFALLDYLIRNRDRVVSKDDLVNAIWNGRIVSDAALTTRLNVARNAVGDSGQEQRLIKTLARQGFRFVGTIFEDQQCAGGSASLATHGGDFGMVSSSAPRLSIVVLPFANLSGEKQQDDFVDAITENLTTDISRLPDYFVISCKTAFAFKGKIVDARQIGRELGVRYVLEGSVQSGTDRLRVNVQLIDAESGAHVWAERFDKPRADPFDMQDEITARLARAMDIQLVAAETRRLEREKPKELDAVDLALRLAFLHIFDGSGSDDDLEASHSVVKCDWSGWPMRGVAGPSAELGDDPCRPLKRVGAMRVLLKLGPAFHGFVDGGKCFDFFGGEGAFDRQLFATIAGLNELNDDTCRFSSDRHELDQGLGAFELTVLDSQALVLQRAKELFDDPALLVPGDDPPSIGRIGDRMSGQEQPMNGLSPLRGVQLDDFHEADFDAFRQFLHAGSRRPLKHDGSKAQREMGLATVAIHPLRQIDHRLVAEANSLHRLIKGSAVGQRMIMHSPRQQVDVVAGRQRPVRKELPFTVIDDGDHARRSQNLAALLSRRNPARRLLVGQLPLVVRGLNFAPARPHLAAGETETGPAVGIDRYHGMQQHAAGIAFADFAQSTPTSLPRLKLDLAGVLDRQHMTPADHGRRLPAPAFNQSIGRDLRIVHEPPVRHVRGPVTLRHPAQADTARAKHSLHKRRPLLSRRTSPNSPSDKSGSCSISDAPSNQSVRNRIIQTANAG</sequence>
<gene>
    <name evidence="5" type="ORF">V1286_006561</name>
</gene>